<accession>A0A507E1K9</accession>
<comment type="caution">
    <text evidence="11">The sequence shown here is derived from an EMBL/GenBank/DDBJ whole genome shotgun (WGS) entry which is preliminary data.</text>
</comment>
<dbReference type="PANTHER" id="PTHR12999:SF17">
    <property type="entry name" value="ZINC FINGER RAN-BINDING DOMAIN-CONTAINING PROTEIN 2"/>
    <property type="match status" value="1"/>
</dbReference>
<feature type="compositionally biased region" description="Basic and acidic residues" evidence="9">
    <location>
        <begin position="67"/>
        <end position="93"/>
    </location>
</feature>
<keyword evidence="4 8" id="KW-0863">Zinc-finger</keyword>
<evidence type="ECO:0000256" key="8">
    <source>
        <dbReference type="PROSITE-ProRule" id="PRU00322"/>
    </source>
</evidence>
<keyword evidence="6" id="KW-0694">RNA-binding</keyword>
<evidence type="ECO:0000256" key="1">
    <source>
        <dbReference type="ARBA" id="ARBA00004123"/>
    </source>
</evidence>
<evidence type="ECO:0000313" key="12">
    <source>
        <dbReference type="Proteomes" id="UP000318582"/>
    </source>
</evidence>
<protein>
    <recommendedName>
        <fullName evidence="10">RanBP2-type domain-containing protein</fullName>
    </recommendedName>
</protein>
<organism evidence="11 12">
    <name type="scientific">Powellomyces hirtus</name>
    <dbReference type="NCBI Taxonomy" id="109895"/>
    <lineage>
        <taxon>Eukaryota</taxon>
        <taxon>Fungi</taxon>
        <taxon>Fungi incertae sedis</taxon>
        <taxon>Chytridiomycota</taxon>
        <taxon>Chytridiomycota incertae sedis</taxon>
        <taxon>Chytridiomycetes</taxon>
        <taxon>Spizellomycetales</taxon>
        <taxon>Powellomycetaceae</taxon>
        <taxon>Powellomyces</taxon>
    </lineage>
</organism>
<dbReference type="STRING" id="109895.A0A507E1K9"/>
<keyword evidence="5" id="KW-0862">Zinc</keyword>
<evidence type="ECO:0000256" key="7">
    <source>
        <dbReference type="ARBA" id="ARBA00023242"/>
    </source>
</evidence>
<feature type="compositionally biased region" description="Basic and acidic residues" evidence="9">
    <location>
        <begin position="284"/>
        <end position="320"/>
    </location>
</feature>
<evidence type="ECO:0000256" key="2">
    <source>
        <dbReference type="ARBA" id="ARBA00022723"/>
    </source>
</evidence>
<reference evidence="11 12" key="1">
    <citation type="journal article" date="2019" name="Sci. Rep.">
        <title>Comparative genomics of chytrid fungi reveal insights into the obligate biotrophic and pathogenic lifestyle of Synchytrium endobioticum.</title>
        <authorList>
            <person name="van de Vossenberg B.T.L.H."/>
            <person name="Warris S."/>
            <person name="Nguyen H.D.T."/>
            <person name="van Gent-Pelzer M.P.E."/>
            <person name="Joly D.L."/>
            <person name="van de Geest H.C."/>
            <person name="Bonants P.J.M."/>
            <person name="Smith D.S."/>
            <person name="Levesque C.A."/>
            <person name="van der Lee T.A.J."/>
        </authorList>
    </citation>
    <scope>NUCLEOTIDE SEQUENCE [LARGE SCALE GENOMIC DNA]</scope>
    <source>
        <strain evidence="11 12">CBS 809.83</strain>
    </source>
</reference>
<feature type="compositionally biased region" description="Basic residues" evidence="9">
    <location>
        <begin position="321"/>
        <end position="343"/>
    </location>
</feature>
<comment type="subcellular location">
    <subcellularLocation>
        <location evidence="1">Nucleus</location>
    </subcellularLocation>
</comment>
<dbReference type="Pfam" id="PF00641">
    <property type="entry name" value="Zn_ribbon_RanBP"/>
    <property type="match status" value="1"/>
</dbReference>
<feature type="region of interest" description="Disordered" evidence="9">
    <location>
        <begin position="1"/>
        <end position="21"/>
    </location>
</feature>
<dbReference type="FunFam" id="4.10.1060.10:FF:000004">
    <property type="entry name" value="Zinc finger Ran-binding domain-containing protein 2"/>
    <property type="match status" value="1"/>
</dbReference>
<dbReference type="GO" id="GO:0005634">
    <property type="term" value="C:nucleus"/>
    <property type="evidence" value="ECO:0007669"/>
    <property type="project" value="UniProtKB-SubCell"/>
</dbReference>
<dbReference type="Proteomes" id="UP000318582">
    <property type="component" value="Unassembled WGS sequence"/>
</dbReference>
<keyword evidence="2" id="KW-0479">Metal-binding</keyword>
<sequence length="343" mass="38896">MAPPLKKHQPGEGVGEDSEELGAEAAKKYNGLFSEKDWKCKLCSNINWARRSTCNQCQSPKPGSGNDAHREGFGGGFFDREAEVEYRDTRFRDDDEYDDFGRKKKKKRKESQDAAHGSAAVAATISPAGRRDSELEPENASRNSTSSTAPPTAASVGGGDDGDDDDDDEDDGKWDAWADVLGDAKPQEESSSTTEAAMDNQRPGGMSGHVVPLTESTHERERRAHRSPSREHHSRERDKWRHESNRSAPEHHHGRRDTSQHHRDSRSRSRSRSPASHHPHHRPPSRDPHKLSGYDSSRKYSDHRGSDAGRSTSREQYHSNRHDHHHRDRRRSRSPSRDRYRRR</sequence>
<feature type="domain" description="RanBP2-type" evidence="10">
    <location>
        <begin position="34"/>
        <end position="63"/>
    </location>
</feature>
<keyword evidence="3" id="KW-0677">Repeat</keyword>
<keyword evidence="7" id="KW-0539">Nucleus</keyword>
<dbReference type="EMBL" id="QEAQ01000061">
    <property type="protein sequence ID" value="TPX56970.1"/>
    <property type="molecule type" value="Genomic_DNA"/>
</dbReference>
<evidence type="ECO:0000256" key="6">
    <source>
        <dbReference type="ARBA" id="ARBA00022884"/>
    </source>
</evidence>
<gene>
    <name evidence="11" type="ORF">PhCBS80983_g04159</name>
</gene>
<dbReference type="Gene3D" id="4.10.1060.10">
    <property type="entry name" value="Zinc finger, RanBP2-type"/>
    <property type="match status" value="1"/>
</dbReference>
<dbReference type="SUPFAM" id="SSF90209">
    <property type="entry name" value="Ran binding protein zinc finger-like"/>
    <property type="match status" value="1"/>
</dbReference>
<evidence type="ECO:0000256" key="9">
    <source>
        <dbReference type="SAM" id="MobiDB-lite"/>
    </source>
</evidence>
<feature type="compositionally biased region" description="Acidic residues" evidence="9">
    <location>
        <begin position="160"/>
        <end position="172"/>
    </location>
</feature>
<evidence type="ECO:0000313" key="11">
    <source>
        <dbReference type="EMBL" id="TPX56970.1"/>
    </source>
</evidence>
<feature type="region of interest" description="Disordered" evidence="9">
    <location>
        <begin position="54"/>
        <end position="343"/>
    </location>
</feature>
<evidence type="ECO:0000259" key="10">
    <source>
        <dbReference type="PROSITE" id="PS50199"/>
    </source>
</evidence>
<dbReference type="PROSITE" id="PS50199">
    <property type="entry name" value="ZF_RANBP2_2"/>
    <property type="match status" value="1"/>
</dbReference>
<proteinExistence type="predicted"/>
<dbReference type="AlphaFoldDB" id="A0A507E1K9"/>
<evidence type="ECO:0000256" key="4">
    <source>
        <dbReference type="ARBA" id="ARBA00022771"/>
    </source>
</evidence>
<dbReference type="PANTHER" id="PTHR12999">
    <property type="entry name" value="ZINC FINGER RAN-BINDING DOMAIN-CONTAINING PROTEIN 2 ZRANB2-RELATED"/>
    <property type="match status" value="1"/>
</dbReference>
<feature type="compositionally biased region" description="Basic residues" evidence="9">
    <location>
        <begin position="263"/>
        <end position="283"/>
    </location>
</feature>
<name>A0A507E1K9_9FUNG</name>
<dbReference type="GO" id="GO:0003723">
    <property type="term" value="F:RNA binding"/>
    <property type="evidence" value="ECO:0007669"/>
    <property type="project" value="UniProtKB-KW"/>
</dbReference>
<evidence type="ECO:0000256" key="5">
    <source>
        <dbReference type="ARBA" id="ARBA00022833"/>
    </source>
</evidence>
<feature type="compositionally biased region" description="Low complexity" evidence="9">
    <location>
        <begin position="144"/>
        <end position="155"/>
    </location>
</feature>
<keyword evidence="12" id="KW-1185">Reference proteome</keyword>
<dbReference type="InterPro" id="IPR036443">
    <property type="entry name" value="Znf_RanBP2_sf"/>
</dbReference>
<dbReference type="PROSITE" id="PS01358">
    <property type="entry name" value="ZF_RANBP2_1"/>
    <property type="match status" value="1"/>
</dbReference>
<feature type="compositionally biased region" description="Basic and acidic residues" evidence="9">
    <location>
        <begin position="216"/>
        <end position="262"/>
    </location>
</feature>
<dbReference type="GO" id="GO:0001530">
    <property type="term" value="F:lipopolysaccharide binding"/>
    <property type="evidence" value="ECO:0007669"/>
    <property type="project" value="TreeGrafter"/>
</dbReference>
<evidence type="ECO:0000256" key="3">
    <source>
        <dbReference type="ARBA" id="ARBA00022737"/>
    </source>
</evidence>
<dbReference type="SMART" id="SM00547">
    <property type="entry name" value="ZnF_RBZ"/>
    <property type="match status" value="1"/>
</dbReference>
<dbReference type="GO" id="GO:0008270">
    <property type="term" value="F:zinc ion binding"/>
    <property type="evidence" value="ECO:0007669"/>
    <property type="project" value="UniProtKB-KW"/>
</dbReference>
<dbReference type="InterPro" id="IPR001876">
    <property type="entry name" value="Znf_RanBP2"/>
</dbReference>